<comment type="caution">
    <text evidence="3">The sequence shown here is derived from an EMBL/GenBank/DDBJ whole genome shotgun (WGS) entry which is preliminary data.</text>
</comment>
<evidence type="ECO:0000259" key="2">
    <source>
        <dbReference type="Pfam" id="PF07727"/>
    </source>
</evidence>
<feature type="region of interest" description="Disordered" evidence="1">
    <location>
        <begin position="579"/>
        <end position="607"/>
    </location>
</feature>
<feature type="compositionally biased region" description="Basic and acidic residues" evidence="1">
    <location>
        <begin position="596"/>
        <end position="607"/>
    </location>
</feature>
<feature type="region of interest" description="Disordered" evidence="1">
    <location>
        <begin position="827"/>
        <end position="866"/>
    </location>
</feature>
<protein>
    <submittedName>
        <fullName evidence="3">Retrovirus-related Pol polyprotein from transposon TNT 1-94</fullName>
    </submittedName>
</protein>
<organism evidence="3">
    <name type="scientific">Tanacetum cinerariifolium</name>
    <name type="common">Dalmatian daisy</name>
    <name type="synonym">Chrysanthemum cinerariifolium</name>
    <dbReference type="NCBI Taxonomy" id="118510"/>
    <lineage>
        <taxon>Eukaryota</taxon>
        <taxon>Viridiplantae</taxon>
        <taxon>Streptophyta</taxon>
        <taxon>Embryophyta</taxon>
        <taxon>Tracheophyta</taxon>
        <taxon>Spermatophyta</taxon>
        <taxon>Magnoliopsida</taxon>
        <taxon>eudicotyledons</taxon>
        <taxon>Gunneridae</taxon>
        <taxon>Pentapetalae</taxon>
        <taxon>asterids</taxon>
        <taxon>campanulids</taxon>
        <taxon>Asterales</taxon>
        <taxon>Asteraceae</taxon>
        <taxon>Asteroideae</taxon>
        <taxon>Anthemideae</taxon>
        <taxon>Anthemidinae</taxon>
        <taxon>Tanacetum</taxon>
    </lineage>
</organism>
<feature type="region of interest" description="Disordered" evidence="1">
    <location>
        <begin position="480"/>
        <end position="558"/>
    </location>
</feature>
<proteinExistence type="predicted"/>
<feature type="compositionally biased region" description="Basic residues" evidence="1">
    <location>
        <begin position="852"/>
        <end position="866"/>
    </location>
</feature>
<feature type="compositionally biased region" description="Basic and acidic residues" evidence="1">
    <location>
        <begin position="537"/>
        <end position="546"/>
    </location>
</feature>
<evidence type="ECO:0000313" key="3">
    <source>
        <dbReference type="EMBL" id="GEU40560.1"/>
    </source>
</evidence>
<feature type="region of interest" description="Disordered" evidence="1">
    <location>
        <begin position="86"/>
        <end position="105"/>
    </location>
</feature>
<gene>
    <name evidence="3" type="ORF">Tci_012538</name>
</gene>
<name>A0A6L2JV20_TANCI</name>
<feature type="compositionally biased region" description="Acidic residues" evidence="1">
    <location>
        <begin position="547"/>
        <end position="558"/>
    </location>
</feature>
<feature type="compositionally biased region" description="Acidic residues" evidence="1">
    <location>
        <begin position="834"/>
        <end position="843"/>
    </location>
</feature>
<dbReference type="PANTHER" id="PTHR11439:SF495">
    <property type="entry name" value="REVERSE TRANSCRIPTASE, RNA-DEPENDENT DNA POLYMERASE-RELATED"/>
    <property type="match status" value="1"/>
</dbReference>
<dbReference type="Pfam" id="PF07727">
    <property type="entry name" value="RVT_2"/>
    <property type="match status" value="1"/>
</dbReference>
<sequence>MIITLKWIYKVKLDELGDVLKNMTHLVERGYRQKQGINFKESFAPVARLEAIRIFISFVAHMNMFVYQMDVKTAFLNGIPREEVYVSQPDRSSPKEPSIQHCSSEEKARTYTGTNLLDTPMVEKSKLDKDPQRKAVDLTCYPVMIGTLMYLISSRPDVVFVVCMCAWYRAKPTEKHLHAVKRIFRYLRGTINMGLVDAEVFRKILDIFLRVEGEEFTELQNDDDTITFLLDLGYKGPLHKYTNMYVGHMSQPWRTLATFINKSHSGKTASNDRLRKSKIDIMWDMFYKENVDYPALIWEDFAYHIDYIKERRSRREDYQEYGLEIPDVMLNDTIKRSESYQMFIKYSTGQIPPRRAKKKIASRRVVKKKVTLFADDNIIFDDSDVALELGKSISLTEAEEAEAGRKVHATYVRSVTESFPESVKKNSGGRSFRGVAIQDTPSAPNPKPVTSKPKLKGAQSLTPTEKEVADIMQALKECKKTNKRQPCTGGSSEGTGTILWVPDEFTVVSATSSEGTDQLDDEENDDKEGDADDEGDDHISDTKVTNDEDDENESDEDEIYKYKIRMRKDKDEEMLYVEAEDSGKCDAEVSDAAKANSEKTEEAKHDSKKVELPPISSSLSISSGFCDQFLKLSSDTSLVGTNKDTTNAEISSLLDIKTLNEVPHIQYPSVLRVSVSMIFEPTVLTPIQETSSAAPITALPLPSVSTIPPVPQQTTTPIPTPPITIDASTITTAIPESDALSVVQLRAAKLKKDVSELKNINHSATTIATLKSQVPMVFDDYLGSKLGDALQKALQKHSKDLIQKHYVKLAPEDENAMDNGVVDTVKDHKRKHDDDEDDDDEDPLAGPNQGNKTKRRRSHPPPRKPLKVKFDLKALKLKKASRYEIEGIEDMVLTLWSPTKLGYDKDALKGIKDWSKGCKLWVKSVSVKKLHRYGHLEEIVVKRADCQFHKFKEGNFVDLHLNDIEDMLLLVFQHKLFHLNDNDIVSFIVVLCMFTKSLVIKKRVEDLQLGVESYQKKLNITPPQQTFPKI</sequence>
<dbReference type="EMBL" id="BKCJ010001318">
    <property type="protein sequence ID" value="GEU40560.1"/>
    <property type="molecule type" value="Genomic_DNA"/>
</dbReference>
<feature type="region of interest" description="Disordered" evidence="1">
    <location>
        <begin position="421"/>
        <end position="465"/>
    </location>
</feature>
<feature type="domain" description="Reverse transcriptase Ty1/copia-type" evidence="2">
    <location>
        <begin position="3"/>
        <end position="92"/>
    </location>
</feature>
<dbReference type="PANTHER" id="PTHR11439">
    <property type="entry name" value="GAG-POL-RELATED RETROTRANSPOSON"/>
    <property type="match status" value="1"/>
</dbReference>
<accession>A0A6L2JV20</accession>
<reference evidence="3" key="1">
    <citation type="journal article" date="2019" name="Sci. Rep.">
        <title>Draft genome of Tanacetum cinerariifolium, the natural source of mosquito coil.</title>
        <authorList>
            <person name="Yamashiro T."/>
            <person name="Shiraishi A."/>
            <person name="Satake H."/>
            <person name="Nakayama K."/>
        </authorList>
    </citation>
    <scope>NUCLEOTIDE SEQUENCE</scope>
</reference>
<dbReference type="InterPro" id="IPR013103">
    <property type="entry name" value="RVT_2"/>
</dbReference>
<dbReference type="AlphaFoldDB" id="A0A6L2JV20"/>
<feature type="compositionally biased region" description="Acidic residues" evidence="1">
    <location>
        <begin position="517"/>
        <end position="536"/>
    </location>
</feature>
<evidence type="ECO:0000256" key="1">
    <source>
        <dbReference type="SAM" id="MobiDB-lite"/>
    </source>
</evidence>